<accession>A0A3A9WJM8</accession>
<dbReference type="EMBL" id="RBDY01000018">
    <property type="protein sequence ID" value="RKN18637.1"/>
    <property type="molecule type" value="Genomic_DNA"/>
</dbReference>
<dbReference type="EMBL" id="RBDX01000021">
    <property type="protein sequence ID" value="RKN06307.1"/>
    <property type="molecule type" value="Genomic_DNA"/>
</dbReference>
<gene>
    <name evidence="3" type="ORF">D7318_21565</name>
    <name evidence="2" type="ORF">D7319_22705</name>
</gene>
<feature type="region of interest" description="Disordered" evidence="1">
    <location>
        <begin position="1"/>
        <end position="21"/>
    </location>
</feature>
<protein>
    <submittedName>
        <fullName evidence="2">Uncharacterized protein</fullName>
    </submittedName>
</protein>
<evidence type="ECO:0000313" key="5">
    <source>
        <dbReference type="Proteomes" id="UP000275024"/>
    </source>
</evidence>
<name>A0A3A9WJM8_9ACTN</name>
<reference evidence="4 5" key="1">
    <citation type="submission" date="2018-09" db="EMBL/GenBank/DDBJ databases">
        <title>Streptomyces sp. nov. DS1-2, an endophytic actinomycete isolated from roots of Dendrobium scabrilingue.</title>
        <authorList>
            <person name="Kuncharoen N."/>
            <person name="Kudo T."/>
            <person name="Ohkuma M."/>
            <person name="Yuki M."/>
            <person name="Tanasupawat S."/>
        </authorList>
    </citation>
    <scope>NUCLEOTIDE SEQUENCE [LARGE SCALE GENOMIC DNA]</scope>
    <source>
        <strain evidence="2 5">AZ1-7</strain>
        <strain evidence="3 4">DS1-2</strain>
    </source>
</reference>
<organism evidence="2 5">
    <name type="scientific">Streptomyces radicis</name>
    <dbReference type="NCBI Taxonomy" id="1750517"/>
    <lineage>
        <taxon>Bacteria</taxon>
        <taxon>Bacillati</taxon>
        <taxon>Actinomycetota</taxon>
        <taxon>Actinomycetes</taxon>
        <taxon>Kitasatosporales</taxon>
        <taxon>Streptomycetaceae</taxon>
        <taxon>Streptomyces</taxon>
    </lineage>
</organism>
<sequence>MSAPPQPAGGQRGQGRQGDETEIRNALRDLFALLGIGALVQVGTVSVQRSIVISPLTLGDARRLVEALDSCERTQSTPGRGYRP</sequence>
<evidence type="ECO:0000313" key="2">
    <source>
        <dbReference type="EMBL" id="RKN06307.1"/>
    </source>
</evidence>
<dbReference type="AlphaFoldDB" id="A0A3A9WJM8"/>
<evidence type="ECO:0000313" key="4">
    <source>
        <dbReference type="Proteomes" id="UP000268652"/>
    </source>
</evidence>
<evidence type="ECO:0000313" key="3">
    <source>
        <dbReference type="EMBL" id="RKN18637.1"/>
    </source>
</evidence>
<comment type="caution">
    <text evidence="2">The sequence shown here is derived from an EMBL/GenBank/DDBJ whole genome shotgun (WGS) entry which is preliminary data.</text>
</comment>
<dbReference type="Proteomes" id="UP000268652">
    <property type="component" value="Unassembled WGS sequence"/>
</dbReference>
<dbReference type="Proteomes" id="UP000275024">
    <property type="component" value="Unassembled WGS sequence"/>
</dbReference>
<keyword evidence="4" id="KW-1185">Reference proteome</keyword>
<evidence type="ECO:0000256" key="1">
    <source>
        <dbReference type="SAM" id="MobiDB-lite"/>
    </source>
</evidence>
<proteinExistence type="predicted"/>